<evidence type="ECO:0000313" key="2">
    <source>
        <dbReference type="Proteomes" id="UP000244336"/>
    </source>
</evidence>
<dbReference type="AlphaFoldDB" id="A0A2T7BYU7"/>
<gene>
    <name evidence="1" type="ORF">GQ55_9G023700</name>
</gene>
<dbReference type="Proteomes" id="UP000244336">
    <property type="component" value="Chromosome 9"/>
</dbReference>
<evidence type="ECO:0000313" key="1">
    <source>
        <dbReference type="EMBL" id="PUZ36262.1"/>
    </source>
</evidence>
<name>A0A2T7BYU7_9POAL</name>
<accession>A0A2T7BYU7</accession>
<dbReference type="EMBL" id="CM009757">
    <property type="protein sequence ID" value="PUZ36262.1"/>
    <property type="molecule type" value="Genomic_DNA"/>
</dbReference>
<keyword evidence="2" id="KW-1185">Reference proteome</keyword>
<reference evidence="1 2" key="1">
    <citation type="submission" date="2018-04" db="EMBL/GenBank/DDBJ databases">
        <title>WGS assembly of Panicum hallii var. hallii HAL2.</title>
        <authorList>
            <person name="Lovell J."/>
            <person name="Jenkins J."/>
            <person name="Lowry D."/>
            <person name="Mamidi S."/>
            <person name="Sreedasyam A."/>
            <person name="Weng X."/>
            <person name="Barry K."/>
            <person name="Bonette J."/>
            <person name="Campitelli B."/>
            <person name="Daum C."/>
            <person name="Gordon S."/>
            <person name="Gould B."/>
            <person name="Lipzen A."/>
            <person name="MacQueen A."/>
            <person name="Palacio-Mejia J."/>
            <person name="Plott C."/>
            <person name="Shakirov E."/>
            <person name="Shu S."/>
            <person name="Yoshinaga Y."/>
            <person name="Zane M."/>
            <person name="Rokhsar D."/>
            <person name="Grimwood J."/>
            <person name="Schmutz J."/>
            <person name="Juenger T."/>
        </authorList>
    </citation>
    <scope>NUCLEOTIDE SEQUENCE [LARGE SCALE GENOMIC DNA]</scope>
    <source>
        <strain evidence="2">cv. HAL2</strain>
    </source>
</reference>
<sequence>MTSLVRTWATRTTIITEKLSLKLLCTNVRNETDELVQRNLFEQNTQFIDREREVERRI</sequence>
<protein>
    <submittedName>
        <fullName evidence="1">Uncharacterized protein</fullName>
    </submittedName>
</protein>
<dbReference type="Gramene" id="PUZ36262">
    <property type="protein sequence ID" value="PUZ36262"/>
    <property type="gene ID" value="GQ55_9G023700"/>
</dbReference>
<proteinExistence type="predicted"/>
<organism evidence="1 2">
    <name type="scientific">Panicum hallii var. hallii</name>
    <dbReference type="NCBI Taxonomy" id="1504633"/>
    <lineage>
        <taxon>Eukaryota</taxon>
        <taxon>Viridiplantae</taxon>
        <taxon>Streptophyta</taxon>
        <taxon>Embryophyta</taxon>
        <taxon>Tracheophyta</taxon>
        <taxon>Spermatophyta</taxon>
        <taxon>Magnoliopsida</taxon>
        <taxon>Liliopsida</taxon>
        <taxon>Poales</taxon>
        <taxon>Poaceae</taxon>
        <taxon>PACMAD clade</taxon>
        <taxon>Panicoideae</taxon>
        <taxon>Panicodae</taxon>
        <taxon>Paniceae</taxon>
        <taxon>Panicinae</taxon>
        <taxon>Panicum</taxon>
        <taxon>Panicum sect. Panicum</taxon>
    </lineage>
</organism>